<dbReference type="InterPro" id="IPR014729">
    <property type="entry name" value="Rossmann-like_a/b/a_fold"/>
</dbReference>
<evidence type="ECO:0000256" key="5">
    <source>
        <dbReference type="ARBA" id="ARBA00022741"/>
    </source>
</evidence>
<comment type="similarity">
    <text evidence="2 8">Belongs to the pantothenate synthetase family.</text>
</comment>
<evidence type="ECO:0000256" key="1">
    <source>
        <dbReference type="ARBA" id="ARBA00004990"/>
    </source>
</evidence>
<keyword evidence="3 8" id="KW-0436">Ligase</keyword>
<dbReference type="PANTHER" id="PTHR21299:SF1">
    <property type="entry name" value="PANTOATE--BETA-ALANINE LIGASE"/>
    <property type="match status" value="1"/>
</dbReference>
<organism evidence="9 10">
    <name type="scientific">Haloferula chungangensis</name>
    <dbReference type="NCBI Taxonomy" id="1048331"/>
    <lineage>
        <taxon>Bacteria</taxon>
        <taxon>Pseudomonadati</taxon>
        <taxon>Verrucomicrobiota</taxon>
        <taxon>Verrucomicrobiia</taxon>
        <taxon>Verrucomicrobiales</taxon>
        <taxon>Verrucomicrobiaceae</taxon>
        <taxon>Haloferula</taxon>
    </lineage>
</organism>
<dbReference type="InterPro" id="IPR003721">
    <property type="entry name" value="Pantoate_ligase"/>
</dbReference>
<comment type="subunit">
    <text evidence="8">Homodimer.</text>
</comment>
<dbReference type="HAMAP" id="MF_00158">
    <property type="entry name" value="PanC"/>
    <property type="match status" value="1"/>
</dbReference>
<comment type="miscellaneous">
    <text evidence="8">The reaction proceeds by a bi uni uni bi ping pong mechanism.</text>
</comment>
<feature type="binding site" evidence="8">
    <location>
        <position position="188"/>
    </location>
    <ligand>
        <name>ATP</name>
        <dbReference type="ChEBI" id="CHEBI:30616"/>
    </ligand>
</feature>
<proteinExistence type="inferred from homology"/>
<dbReference type="CDD" id="cd00560">
    <property type="entry name" value="PanC"/>
    <property type="match status" value="1"/>
</dbReference>
<feature type="binding site" evidence="8">
    <location>
        <begin position="159"/>
        <end position="162"/>
    </location>
    <ligand>
        <name>ATP</name>
        <dbReference type="ChEBI" id="CHEBI:30616"/>
    </ligand>
</feature>
<evidence type="ECO:0000313" key="9">
    <source>
        <dbReference type="EMBL" id="MFC7338591.1"/>
    </source>
</evidence>
<gene>
    <name evidence="8 9" type="primary">panC</name>
    <name evidence="9" type="ORF">ACFQY0_15455</name>
</gene>
<evidence type="ECO:0000256" key="3">
    <source>
        <dbReference type="ARBA" id="ARBA00022598"/>
    </source>
</evidence>
<dbReference type="NCBIfam" id="TIGR00018">
    <property type="entry name" value="panC"/>
    <property type="match status" value="1"/>
</dbReference>
<comment type="caution">
    <text evidence="9">The sequence shown here is derived from an EMBL/GenBank/DDBJ whole genome shotgun (WGS) entry which is preliminary data.</text>
</comment>
<comment type="function">
    <text evidence="8">Catalyzes the condensation of pantoate with beta-alanine in an ATP-dependent reaction via a pantoyl-adenylate intermediate.</text>
</comment>
<dbReference type="SUPFAM" id="SSF52374">
    <property type="entry name" value="Nucleotidylyl transferase"/>
    <property type="match status" value="1"/>
</dbReference>
<feature type="binding site" evidence="8">
    <location>
        <begin position="196"/>
        <end position="199"/>
    </location>
    <ligand>
        <name>ATP</name>
        <dbReference type="ChEBI" id="CHEBI:30616"/>
    </ligand>
</feature>
<dbReference type="GO" id="GO:0004592">
    <property type="term" value="F:pantoate-beta-alanine ligase activity"/>
    <property type="evidence" value="ECO:0007669"/>
    <property type="project" value="UniProtKB-EC"/>
</dbReference>
<dbReference type="Gene3D" id="3.40.50.620">
    <property type="entry name" value="HUPs"/>
    <property type="match status" value="1"/>
</dbReference>
<feature type="binding site" evidence="8">
    <location>
        <position position="73"/>
    </location>
    <ligand>
        <name>(R)-pantoate</name>
        <dbReference type="ChEBI" id="CHEBI:15980"/>
    </ligand>
</feature>
<dbReference type="EC" id="6.3.2.1" evidence="8"/>
<feature type="active site" description="Proton donor" evidence="8">
    <location>
        <position position="46"/>
    </location>
</feature>
<reference evidence="10" key="1">
    <citation type="journal article" date="2019" name="Int. J. Syst. Evol. Microbiol.">
        <title>The Global Catalogue of Microorganisms (GCM) 10K type strain sequencing project: providing services to taxonomists for standard genome sequencing and annotation.</title>
        <authorList>
            <consortium name="The Broad Institute Genomics Platform"/>
            <consortium name="The Broad Institute Genome Sequencing Center for Infectious Disease"/>
            <person name="Wu L."/>
            <person name="Ma J."/>
        </authorList>
    </citation>
    <scope>NUCLEOTIDE SEQUENCE [LARGE SCALE GENOMIC DNA]</scope>
    <source>
        <strain evidence="10">CGMCC 4.1467</strain>
    </source>
</reference>
<dbReference type="Pfam" id="PF02569">
    <property type="entry name" value="Pantoate_ligase"/>
    <property type="match status" value="1"/>
</dbReference>
<dbReference type="InterPro" id="IPR042176">
    <property type="entry name" value="Pantoate_ligase_C"/>
</dbReference>
<keyword evidence="6 8" id="KW-0067">ATP-binding</keyword>
<evidence type="ECO:0000256" key="8">
    <source>
        <dbReference type="HAMAP-Rule" id="MF_00158"/>
    </source>
</evidence>
<accession>A0ABW2LAU0</accession>
<dbReference type="EMBL" id="JBHTBS010000008">
    <property type="protein sequence ID" value="MFC7338591.1"/>
    <property type="molecule type" value="Genomic_DNA"/>
</dbReference>
<comment type="catalytic activity">
    <reaction evidence="7 8">
        <text>(R)-pantoate + beta-alanine + ATP = (R)-pantothenate + AMP + diphosphate + H(+)</text>
        <dbReference type="Rhea" id="RHEA:10912"/>
        <dbReference type="ChEBI" id="CHEBI:15378"/>
        <dbReference type="ChEBI" id="CHEBI:15980"/>
        <dbReference type="ChEBI" id="CHEBI:29032"/>
        <dbReference type="ChEBI" id="CHEBI:30616"/>
        <dbReference type="ChEBI" id="CHEBI:33019"/>
        <dbReference type="ChEBI" id="CHEBI:57966"/>
        <dbReference type="ChEBI" id="CHEBI:456215"/>
        <dbReference type="EC" id="6.3.2.1"/>
    </reaction>
</comment>
<evidence type="ECO:0000256" key="2">
    <source>
        <dbReference type="ARBA" id="ARBA00009256"/>
    </source>
</evidence>
<keyword evidence="10" id="KW-1185">Reference proteome</keyword>
<evidence type="ECO:0000256" key="6">
    <source>
        <dbReference type="ARBA" id="ARBA00022840"/>
    </source>
</evidence>
<comment type="subcellular location">
    <subcellularLocation>
        <location evidence="8">Cytoplasm</location>
    </subcellularLocation>
</comment>
<keyword evidence="4 8" id="KW-0566">Pantothenate biosynthesis</keyword>
<feature type="binding site" evidence="8">
    <location>
        <position position="73"/>
    </location>
    <ligand>
        <name>beta-alanine</name>
        <dbReference type="ChEBI" id="CHEBI:57966"/>
    </ligand>
</feature>
<dbReference type="Proteomes" id="UP001596472">
    <property type="component" value="Unassembled WGS sequence"/>
</dbReference>
<comment type="pathway">
    <text evidence="1 8">Cofactor biosynthesis; (R)-pantothenate biosynthesis; (R)-pantothenate from (R)-pantoate and beta-alanine: step 1/1.</text>
</comment>
<name>A0ABW2LAU0_9BACT</name>
<dbReference type="RefSeq" id="WP_379714079.1">
    <property type="nucleotide sequence ID" value="NZ_JBHTBS010000008.1"/>
</dbReference>
<keyword evidence="8" id="KW-0963">Cytoplasm</keyword>
<dbReference type="PANTHER" id="PTHR21299">
    <property type="entry name" value="CYTIDYLATE KINASE/PANTOATE-BETA-ALANINE LIGASE"/>
    <property type="match status" value="1"/>
</dbReference>
<feature type="binding site" evidence="8">
    <location>
        <position position="165"/>
    </location>
    <ligand>
        <name>(R)-pantoate</name>
        <dbReference type="ChEBI" id="CHEBI:15980"/>
    </ligand>
</feature>
<evidence type="ECO:0000256" key="4">
    <source>
        <dbReference type="ARBA" id="ARBA00022655"/>
    </source>
</evidence>
<protein>
    <recommendedName>
        <fullName evidence="8">Pantothenate synthetase</fullName>
        <shortName evidence="8">PS</shortName>
        <ecNumber evidence="8">6.3.2.1</ecNumber>
    </recommendedName>
    <alternativeName>
        <fullName evidence="8">Pantoate--beta-alanine ligase</fullName>
    </alternativeName>
    <alternativeName>
        <fullName evidence="8">Pantoate-activating enzyme</fullName>
    </alternativeName>
</protein>
<dbReference type="Gene3D" id="3.30.1300.10">
    <property type="entry name" value="Pantoate-beta-alanine ligase, C-terminal domain"/>
    <property type="match status" value="1"/>
</dbReference>
<evidence type="ECO:0000313" key="10">
    <source>
        <dbReference type="Proteomes" id="UP001596472"/>
    </source>
</evidence>
<feature type="binding site" evidence="8">
    <location>
        <begin position="39"/>
        <end position="46"/>
    </location>
    <ligand>
        <name>ATP</name>
        <dbReference type="ChEBI" id="CHEBI:30616"/>
    </ligand>
</feature>
<sequence length="290" mass="31586">MPDASPPEILAAMRIVVDPAAIPALPALQQSSRILVPTMGALHEGHLELIRRARTLAGPNGEVAVSIFVNPIQFDRPDDLAAYPRPLEQDLEKCRAEGVDLVFTPEASSIFHPDRSTAVLESSLSKTLCGATRPGHFDGVCTIVLKLFNLLQPTAAVFGEKDYQQLAIIRRMVRDLNVPVEIIAAPTVRESDGLAMSSRNTRLNPTQRADAPRIRQALLSASKESSPEAILATARAAIESSENRIDYLELVDAETLQPVEDLSCPTLLATAVFYGDVRLIDNHSIRPCRN</sequence>
<keyword evidence="5 8" id="KW-0547">Nucleotide-binding</keyword>
<evidence type="ECO:0000256" key="7">
    <source>
        <dbReference type="ARBA" id="ARBA00048258"/>
    </source>
</evidence>